<gene>
    <name evidence="1" type="ORF">SAMN05216521_102045</name>
</gene>
<dbReference type="AlphaFoldDB" id="A0A1I0GMN9"/>
<dbReference type="EMBL" id="FOIO01000020">
    <property type="protein sequence ID" value="SET71392.1"/>
    <property type="molecule type" value="Genomic_DNA"/>
</dbReference>
<evidence type="ECO:0000313" key="2">
    <source>
        <dbReference type="Proteomes" id="UP000182121"/>
    </source>
</evidence>
<protein>
    <submittedName>
        <fullName evidence="1">Uncharacterized protein</fullName>
    </submittedName>
</protein>
<dbReference type="Proteomes" id="UP000182121">
    <property type="component" value="Unassembled WGS sequence"/>
</dbReference>
<evidence type="ECO:0000313" key="1">
    <source>
        <dbReference type="EMBL" id="SET71392.1"/>
    </source>
</evidence>
<accession>A0A1I0GMN9</accession>
<organism evidence="1 2">
    <name type="scientific">Enterocloster clostridioformis</name>
    <dbReference type="NCBI Taxonomy" id="1531"/>
    <lineage>
        <taxon>Bacteria</taxon>
        <taxon>Bacillati</taxon>
        <taxon>Bacillota</taxon>
        <taxon>Clostridia</taxon>
        <taxon>Lachnospirales</taxon>
        <taxon>Lachnospiraceae</taxon>
        <taxon>Enterocloster</taxon>
    </lineage>
</organism>
<comment type="caution">
    <text evidence="1">The sequence shown here is derived from an EMBL/GenBank/DDBJ whole genome shotgun (WGS) entry which is preliminary data.</text>
</comment>
<sequence>MDFEQKIMSVLDEKLNDGTVEKIIGEKLEKGISEALDNVFGYRGEAKEVIESKIKEVMVPVIEKHNFNQYMVKLDSILTEIVNSTNLADNKRILDNFQSLLKEPEYKEIELSKIFEQYCEHVAKNVDTSNLEACCEDGEPYYEHVTASMEVEHEDKGWFESSFDNCTVKFTCEEDEDLNCQIKLYKKSKENTWSILRGDYAIDINSLRNVSDFEIFLSVLKRGFVEIILNTESEENDDIEPEENPEWSLN</sequence>
<proteinExistence type="predicted"/>
<name>A0A1I0GMN9_9FIRM</name>
<dbReference type="RefSeq" id="WP_074662576.1">
    <property type="nucleotide sequence ID" value="NZ_FOIO01000020.1"/>
</dbReference>
<reference evidence="1 2" key="1">
    <citation type="submission" date="2016-10" db="EMBL/GenBank/DDBJ databases">
        <authorList>
            <person name="Varghese N."/>
            <person name="Submissions S."/>
        </authorList>
    </citation>
    <scope>NUCLEOTIDE SEQUENCE [LARGE SCALE GENOMIC DNA]</scope>
    <source>
        <strain evidence="1 2">NLAE-zl-C196</strain>
    </source>
</reference>